<evidence type="ECO:0000313" key="5">
    <source>
        <dbReference type="Proteomes" id="UP000295146"/>
    </source>
</evidence>
<dbReference type="InterPro" id="IPR044217">
    <property type="entry name" value="CLPT1/2"/>
</dbReference>
<dbReference type="Proteomes" id="UP000295146">
    <property type="component" value="Unassembled WGS sequence"/>
</dbReference>
<dbReference type="RefSeq" id="WP_134097483.1">
    <property type="nucleotide sequence ID" value="NZ_SODP01000001.1"/>
</dbReference>
<proteinExistence type="predicted"/>
<feature type="region of interest" description="Disordered" evidence="2">
    <location>
        <begin position="149"/>
        <end position="175"/>
    </location>
</feature>
<accession>A0A4V3GHD7</accession>
<dbReference type="PANTHER" id="PTHR47016">
    <property type="entry name" value="ATP-DEPENDENT CLP PROTEASE ATP-BINDING SUBUNIT CLPT1, CHLOROPLASTIC"/>
    <property type="match status" value="1"/>
</dbReference>
<keyword evidence="5" id="KW-1185">Reference proteome</keyword>
<dbReference type="AlphaFoldDB" id="A0A4V3GHD7"/>
<dbReference type="OrthoDB" id="3290891at2"/>
<feature type="compositionally biased region" description="Low complexity" evidence="2">
    <location>
        <begin position="150"/>
        <end position="165"/>
    </location>
</feature>
<dbReference type="PROSITE" id="PS51903">
    <property type="entry name" value="CLP_R"/>
    <property type="match status" value="1"/>
</dbReference>
<evidence type="ECO:0000256" key="1">
    <source>
        <dbReference type="PROSITE-ProRule" id="PRU01251"/>
    </source>
</evidence>
<name>A0A4V3GHD7_9ACTN</name>
<feature type="domain" description="Clp R" evidence="3">
    <location>
        <begin position="87"/>
        <end position="243"/>
    </location>
</feature>
<organism evidence="4 5">
    <name type="scientific">Kribbella pratensis</name>
    <dbReference type="NCBI Taxonomy" id="2512112"/>
    <lineage>
        <taxon>Bacteria</taxon>
        <taxon>Bacillati</taxon>
        <taxon>Actinomycetota</taxon>
        <taxon>Actinomycetes</taxon>
        <taxon>Propionibacteriales</taxon>
        <taxon>Kribbellaceae</taxon>
        <taxon>Kribbella</taxon>
    </lineage>
</organism>
<reference evidence="4 5" key="1">
    <citation type="submission" date="2019-03" db="EMBL/GenBank/DDBJ databases">
        <title>Genomic Encyclopedia of Type Strains, Phase III (KMG-III): the genomes of soil and plant-associated and newly described type strains.</title>
        <authorList>
            <person name="Whitman W."/>
        </authorList>
    </citation>
    <scope>NUCLEOTIDE SEQUENCE [LARGE SCALE GENOMIC DNA]</scope>
    <source>
        <strain evidence="4 5">VKM Ac-2573</strain>
    </source>
</reference>
<dbReference type="Pfam" id="PF02861">
    <property type="entry name" value="Clp_N"/>
    <property type="match status" value="1"/>
</dbReference>
<dbReference type="Gene3D" id="1.10.1780.10">
    <property type="entry name" value="Clp, N-terminal domain"/>
    <property type="match status" value="1"/>
</dbReference>
<evidence type="ECO:0000313" key="4">
    <source>
        <dbReference type="EMBL" id="TDW75357.1"/>
    </source>
</evidence>
<protein>
    <submittedName>
        <fullName evidence="4">ClpA/ClpB-like protein</fullName>
    </submittedName>
</protein>
<dbReference type="PANTHER" id="PTHR47016:SF5">
    <property type="entry name" value="CLP DOMAIN SUPERFAMILY PROTEIN"/>
    <property type="match status" value="1"/>
</dbReference>
<gene>
    <name evidence="4" type="ORF">EV653_0480</name>
</gene>
<dbReference type="InterPro" id="IPR004176">
    <property type="entry name" value="Clp_R_N"/>
</dbReference>
<evidence type="ECO:0000259" key="3">
    <source>
        <dbReference type="PROSITE" id="PS51903"/>
    </source>
</evidence>
<evidence type="ECO:0000256" key="2">
    <source>
        <dbReference type="SAM" id="MobiDB-lite"/>
    </source>
</evidence>
<comment type="caution">
    <text evidence="4">The sequence shown here is derived from an EMBL/GenBank/DDBJ whole genome shotgun (WGS) entry which is preliminary data.</text>
</comment>
<keyword evidence="1" id="KW-0677">Repeat</keyword>
<sequence length="245" mass="26092">MTPGPDLQQLITMIKTDAGSDDELAQLATAAATISELTTSGDAALGFFVDRARGAGKSWVEISAVLGVSKQAAHKRFADSWTARPAFERYTQRARSVVQAAAEIARARNHNFVGTEHLLLGMYKEPGAIAAKVLVKHGITEESVLQAVDAASPAEPSTEPATEPSTESKDLDAENPPYTRRAAHVLQGAVGEALTLGHNYVGTEHLLLAFYRDQAGIATKILLEQGLDESAAWADIRAALDAFTK</sequence>
<dbReference type="SUPFAM" id="SSF81923">
    <property type="entry name" value="Double Clp-N motif"/>
    <property type="match status" value="2"/>
</dbReference>
<dbReference type="InterPro" id="IPR036628">
    <property type="entry name" value="Clp_N_dom_sf"/>
</dbReference>
<dbReference type="EMBL" id="SODP01000001">
    <property type="protein sequence ID" value="TDW75357.1"/>
    <property type="molecule type" value="Genomic_DNA"/>
</dbReference>